<dbReference type="Proteomes" id="UP000192726">
    <property type="component" value="Chromosome"/>
</dbReference>
<dbReference type="KEGG" id="sgv:B1H19_14355"/>
<name>A0A1V0U2R8_9ACTN</name>
<reference evidence="1 2" key="1">
    <citation type="submission" date="2017-04" db="EMBL/GenBank/DDBJ databases">
        <title>Complete Genome Sequence of Streptomyces gilvosporeus F607, a Capable Producer of Natamycin.</title>
        <authorList>
            <person name="Zong G."/>
            <person name="Zhong C."/>
            <person name="Fu J."/>
            <person name="Qin R."/>
            <person name="Cao G."/>
        </authorList>
    </citation>
    <scope>NUCLEOTIDE SEQUENCE [LARGE SCALE GENOMIC DNA]</scope>
    <source>
        <strain evidence="1 2">F607</strain>
    </source>
</reference>
<dbReference type="STRING" id="553510.B1H19_14355"/>
<proteinExistence type="predicted"/>
<dbReference type="EMBL" id="CP020569">
    <property type="protein sequence ID" value="ARF59447.1"/>
    <property type="molecule type" value="Genomic_DNA"/>
</dbReference>
<protein>
    <submittedName>
        <fullName evidence="1">Uncharacterized protein</fullName>
    </submittedName>
</protein>
<accession>A0A1V0U2R8</accession>
<sequence>MTDAANGARLLPWVRPDGNPCFLVSDGTGYVARLADDIEGALLDLAAELIEEAQRVLGARTWTSGELHLLTVELTEALTAMHRIAESRGARLPVPHGAAEVRRS</sequence>
<dbReference type="OrthoDB" id="4320909at2"/>
<evidence type="ECO:0000313" key="1">
    <source>
        <dbReference type="EMBL" id="ARF59447.1"/>
    </source>
</evidence>
<keyword evidence="2" id="KW-1185">Reference proteome</keyword>
<dbReference type="AlphaFoldDB" id="A0A1V0U2R8"/>
<evidence type="ECO:0000313" key="2">
    <source>
        <dbReference type="Proteomes" id="UP000192726"/>
    </source>
</evidence>
<gene>
    <name evidence="1" type="ORF">B1H19_14355</name>
</gene>
<organism evidence="1 2">
    <name type="scientific">Streptomyces gilvosporeus</name>
    <dbReference type="NCBI Taxonomy" id="553510"/>
    <lineage>
        <taxon>Bacteria</taxon>
        <taxon>Bacillati</taxon>
        <taxon>Actinomycetota</taxon>
        <taxon>Actinomycetes</taxon>
        <taxon>Kitasatosporales</taxon>
        <taxon>Streptomycetaceae</taxon>
        <taxon>Streptomyces</taxon>
    </lineage>
</organism>